<dbReference type="GO" id="GO:0009424">
    <property type="term" value="C:bacterial-type flagellum hook"/>
    <property type="evidence" value="ECO:0007669"/>
    <property type="project" value="UniProtKB-UniRule"/>
</dbReference>
<evidence type="ECO:0000259" key="7">
    <source>
        <dbReference type="Pfam" id="PF07195"/>
    </source>
</evidence>
<dbReference type="Pfam" id="PF07195">
    <property type="entry name" value="FliD_C"/>
    <property type="match status" value="1"/>
</dbReference>
<proteinExistence type="inferred from homology"/>
<keyword evidence="4 5" id="KW-0975">Bacterial flagellum</keyword>
<comment type="similarity">
    <text evidence="1 5">Belongs to the FliD family.</text>
</comment>
<dbReference type="InterPro" id="IPR003481">
    <property type="entry name" value="FliD_N"/>
</dbReference>
<keyword evidence="8" id="KW-0969">Cilium</keyword>
<dbReference type="Pfam" id="PF02465">
    <property type="entry name" value="FliD_N"/>
    <property type="match status" value="1"/>
</dbReference>
<dbReference type="PANTHER" id="PTHR30288">
    <property type="entry name" value="FLAGELLAR CAP/ASSEMBLY PROTEIN FLID"/>
    <property type="match status" value="1"/>
</dbReference>
<protein>
    <recommendedName>
        <fullName evidence="5">Flagellar hook-associated protein 2</fullName>
        <shortName evidence="5">HAP2</shortName>
    </recommendedName>
    <alternativeName>
        <fullName evidence="5">Flagellar cap protein</fullName>
    </alternativeName>
</protein>
<organism evidence="8 9">
    <name type="scientific">Paenibacillus antibioticophila</name>
    <dbReference type="NCBI Taxonomy" id="1274374"/>
    <lineage>
        <taxon>Bacteria</taxon>
        <taxon>Bacillati</taxon>
        <taxon>Bacillota</taxon>
        <taxon>Bacilli</taxon>
        <taxon>Bacillales</taxon>
        <taxon>Paenibacillaceae</taxon>
        <taxon>Paenibacillus</taxon>
    </lineage>
</organism>
<comment type="caution">
    <text evidence="8">The sequence shown here is derived from an EMBL/GenBank/DDBJ whole genome shotgun (WGS) entry which is preliminary data.</text>
</comment>
<feature type="domain" description="Flagellar hook-associated protein 2 C-terminal" evidence="7">
    <location>
        <begin position="219"/>
        <end position="483"/>
    </location>
</feature>
<evidence type="ECO:0000256" key="4">
    <source>
        <dbReference type="ARBA" id="ARBA00023143"/>
    </source>
</evidence>
<evidence type="ECO:0000313" key="9">
    <source>
        <dbReference type="Proteomes" id="UP000681162"/>
    </source>
</evidence>
<dbReference type="RefSeq" id="WP_212937670.1">
    <property type="nucleotide sequence ID" value="NZ_BORR01000001.1"/>
</dbReference>
<sequence length="494" mass="54157">MRVSGLATGMDIDSIVKQYMLTQRAPLDKLSQNKQILEWRRDNYKQVNSSLVDFRQNKLGNEYRKAASMSMYSSEVTGDKEAISVRATSTSNLTQMNVKVNRLASPAMLKSASFAEGTTISSTLGGLSVSATQEDGTTADQTTATGNYTLNISGKSYTFSGSDTIKNVLDKLNGDKEANVTATFDEVSRQIVIKSKTFGSNVTMSGSLNYGLKSVAEEEADVTINGTKVKFIGNMTVINGVEITLLQKSAENATSNITTKADGKKAIETIKSFIEEYNSLIKSLNSKISEKRYSDYTPLTSEQKKEMNEDDIKLWTEKAQSGLLRGDTIISEGLMDMRNILISSSVKLDNRSISLPDIGITTGTYTENGKLYLDEEKLQKAISENPDKITELFMGSADGSTSGIFDKLYDSTLITLGKISDKSGTSKYSSDITQALNEESTMGKELRTLNTRISELTKRMTTLETNYYNKFTALETAINKLNSQSASITNLLSQ</sequence>
<keyword evidence="5" id="KW-0964">Secreted</keyword>
<evidence type="ECO:0000256" key="2">
    <source>
        <dbReference type="ARBA" id="ARBA00011255"/>
    </source>
</evidence>
<dbReference type="GO" id="GO:0005576">
    <property type="term" value="C:extracellular region"/>
    <property type="evidence" value="ECO:0007669"/>
    <property type="project" value="UniProtKB-SubCell"/>
</dbReference>
<evidence type="ECO:0000256" key="5">
    <source>
        <dbReference type="RuleBase" id="RU362066"/>
    </source>
</evidence>
<keyword evidence="3" id="KW-0175">Coiled coil</keyword>
<dbReference type="GO" id="GO:0071973">
    <property type="term" value="P:bacterial-type flagellum-dependent cell motility"/>
    <property type="evidence" value="ECO:0007669"/>
    <property type="project" value="TreeGrafter"/>
</dbReference>
<dbReference type="PANTHER" id="PTHR30288:SF0">
    <property type="entry name" value="FLAGELLAR HOOK-ASSOCIATED PROTEIN 2"/>
    <property type="match status" value="1"/>
</dbReference>
<keyword evidence="8" id="KW-0966">Cell projection</keyword>
<dbReference type="GO" id="GO:0007155">
    <property type="term" value="P:cell adhesion"/>
    <property type="evidence" value="ECO:0007669"/>
    <property type="project" value="InterPro"/>
</dbReference>
<name>A0A920CCX4_9BACL</name>
<dbReference type="AlphaFoldDB" id="A0A920CCX4"/>
<evidence type="ECO:0000256" key="1">
    <source>
        <dbReference type="ARBA" id="ARBA00009764"/>
    </source>
</evidence>
<keyword evidence="8" id="KW-0282">Flagellum</keyword>
<evidence type="ECO:0000256" key="3">
    <source>
        <dbReference type="ARBA" id="ARBA00023054"/>
    </source>
</evidence>
<dbReference type="GO" id="GO:0009421">
    <property type="term" value="C:bacterial-type flagellum filament cap"/>
    <property type="evidence" value="ECO:0007669"/>
    <property type="project" value="InterPro"/>
</dbReference>
<dbReference type="Proteomes" id="UP000681162">
    <property type="component" value="Unassembled WGS sequence"/>
</dbReference>
<dbReference type="InterPro" id="IPR010809">
    <property type="entry name" value="FliD_C"/>
</dbReference>
<dbReference type="EMBL" id="BORR01000001">
    <property type="protein sequence ID" value="GIO35201.1"/>
    <property type="molecule type" value="Genomic_DNA"/>
</dbReference>
<keyword evidence="9" id="KW-1185">Reference proteome</keyword>
<comment type="subcellular location">
    <subcellularLocation>
        <location evidence="5">Secreted</location>
    </subcellularLocation>
    <subcellularLocation>
        <location evidence="5">Bacterial flagellum</location>
    </subcellularLocation>
</comment>
<comment type="subunit">
    <text evidence="2 5">Homopentamer.</text>
</comment>
<evidence type="ECO:0000259" key="6">
    <source>
        <dbReference type="Pfam" id="PF02465"/>
    </source>
</evidence>
<comment type="function">
    <text evidence="5">Required for morphogenesis and for the elongation of the flagellar filament by facilitating polymerization of the flagellin monomers at the tip of growing filament. Forms a capping structure, which prevents flagellin subunits (transported through the central channel of the flagellum) from leaking out without polymerization at the distal end.</text>
</comment>
<reference evidence="8 9" key="1">
    <citation type="submission" date="2021-03" db="EMBL/GenBank/DDBJ databases">
        <title>Antimicrobial resistance genes in bacteria isolated from Japanese honey, and their potential for conferring macrolide and lincosamide resistance in the American foulbrood pathogen Paenibacillus larvae.</title>
        <authorList>
            <person name="Okamoto M."/>
            <person name="Kumagai M."/>
            <person name="Kanamori H."/>
            <person name="Takamatsu D."/>
        </authorList>
    </citation>
    <scope>NUCLEOTIDE SEQUENCE [LARGE SCALE GENOMIC DNA]</scope>
    <source>
        <strain evidence="8 9">J41TS12</strain>
    </source>
</reference>
<dbReference type="InterPro" id="IPR040026">
    <property type="entry name" value="FliD"/>
</dbReference>
<feature type="domain" description="Flagellar hook-associated protein 2 N-terminal" evidence="6">
    <location>
        <begin position="8"/>
        <end position="105"/>
    </location>
</feature>
<evidence type="ECO:0000313" key="8">
    <source>
        <dbReference type="EMBL" id="GIO35201.1"/>
    </source>
</evidence>
<gene>
    <name evidence="8" type="primary">fliD</name>
    <name evidence="8" type="ORF">J41TS12_00620</name>
</gene>
<accession>A0A920CCX4</accession>